<protein>
    <submittedName>
        <fullName evidence="1">Uncharacterized protein</fullName>
    </submittedName>
</protein>
<name>A0ABD2KVJ7_9BILA</name>
<gene>
    <name evidence="1" type="ORF">niasHT_010764</name>
</gene>
<dbReference type="AlphaFoldDB" id="A0ABD2KVJ7"/>
<evidence type="ECO:0000313" key="1">
    <source>
        <dbReference type="EMBL" id="KAL3106849.1"/>
    </source>
</evidence>
<dbReference type="EMBL" id="JBICBT010000631">
    <property type="protein sequence ID" value="KAL3106849.1"/>
    <property type="molecule type" value="Genomic_DNA"/>
</dbReference>
<dbReference type="Proteomes" id="UP001620626">
    <property type="component" value="Unassembled WGS sequence"/>
</dbReference>
<evidence type="ECO:0000313" key="2">
    <source>
        <dbReference type="Proteomes" id="UP001620626"/>
    </source>
</evidence>
<comment type="caution">
    <text evidence="1">The sequence shown here is derived from an EMBL/GenBank/DDBJ whole genome shotgun (WGS) entry which is preliminary data.</text>
</comment>
<proteinExistence type="predicted"/>
<sequence>MPTTAIPVTTTQNILEDVNYLARLLHANATSLFQQAIGQMNSNLANSWYNGLIGAASPFVGAVANANQTINSPNGILSNSSTTGTFALPNSAAISANQNNVTSVRSNDSFNLNTLPIFKNGTNSLGNANGTNITEIGRGKR</sequence>
<organism evidence="1 2">
    <name type="scientific">Heterodera trifolii</name>
    <dbReference type="NCBI Taxonomy" id="157864"/>
    <lineage>
        <taxon>Eukaryota</taxon>
        <taxon>Metazoa</taxon>
        <taxon>Ecdysozoa</taxon>
        <taxon>Nematoda</taxon>
        <taxon>Chromadorea</taxon>
        <taxon>Rhabditida</taxon>
        <taxon>Tylenchina</taxon>
        <taxon>Tylenchomorpha</taxon>
        <taxon>Tylenchoidea</taxon>
        <taxon>Heteroderidae</taxon>
        <taxon>Heteroderinae</taxon>
        <taxon>Heterodera</taxon>
    </lineage>
</organism>
<accession>A0ABD2KVJ7</accession>
<reference evidence="1 2" key="1">
    <citation type="submission" date="2024-10" db="EMBL/GenBank/DDBJ databases">
        <authorList>
            <person name="Kim D."/>
        </authorList>
    </citation>
    <scope>NUCLEOTIDE SEQUENCE [LARGE SCALE GENOMIC DNA]</scope>
    <source>
        <strain evidence="1">BH-2024</strain>
    </source>
</reference>
<keyword evidence="2" id="KW-1185">Reference proteome</keyword>